<dbReference type="SUPFAM" id="SSF48113">
    <property type="entry name" value="Heme-dependent peroxidases"/>
    <property type="match status" value="1"/>
</dbReference>
<comment type="similarity">
    <text evidence="22">Belongs to the peroxidase family. Classical plant (class III) peroxidase subfamily.</text>
</comment>
<keyword evidence="16 22" id="KW-0376">Hydrogen peroxide</keyword>
<feature type="binding site" evidence="19">
    <location>
        <position position="74"/>
    </location>
    <ligand>
        <name>Ca(2+)</name>
        <dbReference type="ChEBI" id="CHEBI:29108"/>
        <label>1</label>
    </ligand>
</feature>
<keyword evidence="13 19" id="KW-0408">Iron</keyword>
<dbReference type="EC" id="1.11.1.7" evidence="5 22"/>
<dbReference type="STRING" id="81972.D7LZI2"/>
<evidence type="ECO:0000256" key="13">
    <source>
        <dbReference type="ARBA" id="ARBA00023004"/>
    </source>
</evidence>
<keyword evidence="14 21" id="KW-1015">Disulfide bond</keyword>
<keyword evidence="12 22" id="KW-0560">Oxidoreductase</keyword>
<dbReference type="AlphaFoldDB" id="D7LZI2"/>
<comment type="cofactor">
    <cofactor evidence="19 22">
        <name>heme b</name>
        <dbReference type="ChEBI" id="CHEBI:60344"/>
    </cofactor>
    <text evidence="19 22">Binds 1 heme b (iron(II)-protoporphyrin IX) group per subunit.</text>
</comment>
<evidence type="ECO:0000256" key="4">
    <source>
        <dbReference type="ARBA" id="ARBA00006873"/>
    </source>
</evidence>
<dbReference type="InterPro" id="IPR033905">
    <property type="entry name" value="Secretory_peroxidase"/>
</dbReference>
<keyword evidence="6 22" id="KW-0964">Secreted</keyword>
<keyword evidence="8 22" id="KW-0349">Heme</keyword>
<reference evidence="25" key="1">
    <citation type="journal article" date="2011" name="Nat. Genet.">
        <title>The Arabidopsis lyrata genome sequence and the basis of rapid genome size change.</title>
        <authorList>
            <person name="Hu T.T."/>
            <person name="Pattyn P."/>
            <person name="Bakker E.G."/>
            <person name="Cao J."/>
            <person name="Cheng J.-F."/>
            <person name="Clark R.M."/>
            <person name="Fahlgren N."/>
            <person name="Fawcett J.A."/>
            <person name="Grimwood J."/>
            <person name="Gundlach H."/>
            <person name="Haberer G."/>
            <person name="Hollister J.D."/>
            <person name="Ossowski S."/>
            <person name="Ottilar R.P."/>
            <person name="Salamov A.A."/>
            <person name="Schneeberger K."/>
            <person name="Spannagl M."/>
            <person name="Wang X."/>
            <person name="Yang L."/>
            <person name="Nasrallah M.E."/>
            <person name="Bergelson J."/>
            <person name="Carrington J.C."/>
            <person name="Gaut B.S."/>
            <person name="Schmutz J."/>
            <person name="Mayer K.F.X."/>
            <person name="Van de Peer Y."/>
            <person name="Grigoriev I.V."/>
            <person name="Nordborg M."/>
            <person name="Weigel D."/>
            <person name="Guo Y.-L."/>
        </authorList>
    </citation>
    <scope>NUCLEOTIDE SEQUENCE [LARGE SCALE GENOMIC DNA]</scope>
    <source>
        <strain evidence="25">cv. MN47</strain>
    </source>
</reference>
<dbReference type="InterPro" id="IPR019793">
    <property type="entry name" value="Peroxidases_heam-ligand_BS"/>
</dbReference>
<dbReference type="PROSITE" id="PS50873">
    <property type="entry name" value="PEROXIDASE_4"/>
    <property type="match status" value="1"/>
</dbReference>
<comment type="subcellular location">
    <subcellularLocation>
        <location evidence="22">Secreted</location>
    </subcellularLocation>
    <subcellularLocation>
        <location evidence="3">Vacuole</location>
    </subcellularLocation>
</comment>
<dbReference type="KEGG" id="aly:9308640"/>
<evidence type="ECO:0000256" key="19">
    <source>
        <dbReference type="PIRSR" id="PIRSR600823-3"/>
    </source>
</evidence>
<evidence type="ECO:0000256" key="10">
    <source>
        <dbReference type="ARBA" id="ARBA00022729"/>
    </source>
</evidence>
<comment type="cofactor">
    <cofactor evidence="19 22">
        <name>Ca(2+)</name>
        <dbReference type="ChEBI" id="CHEBI:29108"/>
    </cofactor>
    <text evidence="19 22">Binds 2 calcium ions per subunit.</text>
</comment>
<feature type="binding site" evidence="19">
    <location>
        <position position="72"/>
    </location>
    <ligand>
        <name>Ca(2+)</name>
        <dbReference type="ChEBI" id="CHEBI:29108"/>
        <label>1</label>
    </ligand>
</feature>
<dbReference type="FunFam" id="1.10.520.10:FF:000001">
    <property type="entry name" value="Peroxidase"/>
    <property type="match status" value="1"/>
</dbReference>
<dbReference type="PROSITE" id="PS00436">
    <property type="entry name" value="PEROXIDASE_2"/>
    <property type="match status" value="1"/>
</dbReference>
<dbReference type="Pfam" id="PF00141">
    <property type="entry name" value="peroxidase"/>
    <property type="match status" value="1"/>
</dbReference>
<dbReference type="PRINTS" id="PR00458">
    <property type="entry name" value="PEROXIDASE"/>
</dbReference>
<evidence type="ECO:0000313" key="24">
    <source>
        <dbReference type="EMBL" id="EFH48830.1"/>
    </source>
</evidence>
<evidence type="ECO:0000256" key="22">
    <source>
        <dbReference type="RuleBase" id="RU362060"/>
    </source>
</evidence>
<dbReference type="FunFam" id="1.10.420.10:FF:000008">
    <property type="entry name" value="Peroxidase"/>
    <property type="match status" value="1"/>
</dbReference>
<dbReference type="InterPro" id="IPR000823">
    <property type="entry name" value="Peroxidase_pln"/>
</dbReference>
<feature type="active site" description="Proton acceptor" evidence="17">
    <location>
        <position position="66"/>
    </location>
</feature>
<dbReference type="GO" id="GO:0006979">
    <property type="term" value="P:response to oxidative stress"/>
    <property type="evidence" value="ECO:0007669"/>
    <property type="project" value="UniProtKB-UniRule"/>
</dbReference>
<dbReference type="Proteomes" id="UP000008694">
    <property type="component" value="Unassembled WGS sequence"/>
</dbReference>
<dbReference type="Gene3D" id="1.10.520.10">
    <property type="match status" value="1"/>
</dbReference>
<keyword evidence="10 22" id="KW-0732">Signal</keyword>
<keyword evidence="25" id="KW-1185">Reference proteome</keyword>
<feature type="binding site" evidence="19">
    <location>
        <position position="254"/>
    </location>
    <ligand>
        <name>Ca(2+)</name>
        <dbReference type="ChEBI" id="CHEBI:29108"/>
        <label>2</label>
    </ligand>
</feature>
<gene>
    <name evidence="24" type="ORF">ARALYDRAFT_911467</name>
</gene>
<accession>D7LZI2</accession>
<name>D7LZI2_ARALL</name>
<evidence type="ECO:0000256" key="21">
    <source>
        <dbReference type="PIRSR" id="PIRSR600823-5"/>
    </source>
</evidence>
<evidence type="ECO:0000256" key="1">
    <source>
        <dbReference type="ARBA" id="ARBA00000189"/>
    </source>
</evidence>
<evidence type="ECO:0000256" key="9">
    <source>
        <dbReference type="ARBA" id="ARBA00022723"/>
    </source>
</evidence>
<evidence type="ECO:0000256" key="5">
    <source>
        <dbReference type="ARBA" id="ARBA00012313"/>
    </source>
</evidence>
<dbReference type="CDD" id="cd00693">
    <property type="entry name" value="secretory_peroxidase"/>
    <property type="match status" value="1"/>
</dbReference>
<feature type="site" description="Transition state stabilizer" evidence="20">
    <location>
        <position position="62"/>
    </location>
</feature>
<evidence type="ECO:0000259" key="23">
    <source>
        <dbReference type="PROSITE" id="PS50873"/>
    </source>
</evidence>
<dbReference type="PRINTS" id="PR00461">
    <property type="entry name" value="PLPEROXIDASE"/>
</dbReference>
<feature type="signal peptide" evidence="22">
    <location>
        <begin position="1"/>
        <end position="24"/>
    </location>
</feature>
<dbReference type="GO" id="GO:0005576">
    <property type="term" value="C:extracellular region"/>
    <property type="evidence" value="ECO:0007669"/>
    <property type="project" value="UniProtKB-SubCell"/>
</dbReference>
<feature type="binding site" evidence="19">
    <location>
        <position position="89"/>
    </location>
    <ligand>
        <name>Ca(2+)</name>
        <dbReference type="ChEBI" id="CHEBI:29108"/>
        <label>1</label>
    </ligand>
</feature>
<proteinExistence type="inferred from homology"/>
<evidence type="ECO:0000256" key="20">
    <source>
        <dbReference type="PIRSR" id="PIRSR600823-4"/>
    </source>
</evidence>
<evidence type="ECO:0000256" key="14">
    <source>
        <dbReference type="ARBA" id="ARBA00023157"/>
    </source>
</evidence>
<organism evidence="25">
    <name type="scientific">Arabidopsis lyrata subsp. lyrata</name>
    <name type="common">Lyre-leaved rock-cress</name>
    <dbReference type="NCBI Taxonomy" id="81972"/>
    <lineage>
        <taxon>Eukaryota</taxon>
        <taxon>Viridiplantae</taxon>
        <taxon>Streptophyta</taxon>
        <taxon>Embryophyta</taxon>
        <taxon>Tracheophyta</taxon>
        <taxon>Spermatophyta</taxon>
        <taxon>Magnoliopsida</taxon>
        <taxon>eudicotyledons</taxon>
        <taxon>Gunneridae</taxon>
        <taxon>Pentapetalae</taxon>
        <taxon>rosids</taxon>
        <taxon>malvids</taxon>
        <taxon>Brassicales</taxon>
        <taxon>Brassicaceae</taxon>
        <taxon>Camelineae</taxon>
        <taxon>Arabidopsis</taxon>
    </lineage>
</organism>
<dbReference type="GO" id="GO:0140825">
    <property type="term" value="F:lactoperoxidase activity"/>
    <property type="evidence" value="ECO:0007669"/>
    <property type="project" value="UniProtKB-EC"/>
</dbReference>
<feature type="domain" description="Plant heme peroxidase family profile" evidence="23">
    <location>
        <begin position="25"/>
        <end position="327"/>
    </location>
</feature>
<feature type="disulfide bond" evidence="21">
    <location>
        <begin position="68"/>
        <end position="73"/>
    </location>
</feature>
<evidence type="ECO:0000256" key="12">
    <source>
        <dbReference type="ARBA" id="ARBA00023002"/>
    </source>
</evidence>
<feature type="binding site" description="axial binding residue" evidence="19">
    <location>
        <position position="193"/>
    </location>
    <ligand>
        <name>heme b</name>
        <dbReference type="ChEBI" id="CHEBI:60344"/>
    </ligand>
    <ligandPart>
        <name>Fe</name>
        <dbReference type="ChEBI" id="CHEBI:18248"/>
    </ligandPart>
</feature>
<dbReference type="Gene3D" id="1.10.420.10">
    <property type="entry name" value="Peroxidase, domain 2"/>
    <property type="match status" value="1"/>
</dbReference>
<comment type="function">
    <text evidence="2">Removal of H(2)O(2), oxidation of toxic reductants, biosynthesis and degradation of lignin, suberization, auxin catabolism, response to environmental stresses such as wounding, pathogen attack and oxidative stress. These functions might be dependent on each isozyme/isoform in each plant tissue.</text>
</comment>
<feature type="binding site" evidence="19">
    <location>
        <position position="70"/>
    </location>
    <ligand>
        <name>Ca(2+)</name>
        <dbReference type="ChEBI" id="CHEBI:29108"/>
        <label>1</label>
    </ligand>
</feature>
<dbReference type="HOGENOM" id="CLU_010543_0_3_1"/>
<dbReference type="GO" id="GO:0042744">
    <property type="term" value="P:hydrogen peroxide catabolic process"/>
    <property type="evidence" value="ECO:0007669"/>
    <property type="project" value="UniProtKB-KW"/>
</dbReference>
<feature type="disulfide bond" evidence="21">
    <location>
        <begin position="121"/>
        <end position="323"/>
    </location>
</feature>
<evidence type="ECO:0000256" key="6">
    <source>
        <dbReference type="ARBA" id="ARBA00022525"/>
    </source>
</evidence>
<keyword evidence="7 22" id="KW-0575">Peroxidase</keyword>
<feature type="binding site" evidence="19">
    <location>
        <position position="67"/>
    </location>
    <ligand>
        <name>Ca(2+)</name>
        <dbReference type="ChEBI" id="CHEBI:29108"/>
        <label>1</label>
    </ligand>
</feature>
<feature type="binding site" evidence="19">
    <location>
        <position position="194"/>
    </location>
    <ligand>
        <name>Ca(2+)</name>
        <dbReference type="ChEBI" id="CHEBI:29108"/>
        <label>2</label>
    </ligand>
</feature>
<feature type="binding site" evidence="18">
    <location>
        <position position="163"/>
    </location>
    <ligand>
        <name>substrate</name>
    </ligand>
</feature>
<evidence type="ECO:0000256" key="7">
    <source>
        <dbReference type="ARBA" id="ARBA00022559"/>
    </source>
</evidence>
<protein>
    <recommendedName>
        <fullName evidence="5 22">Peroxidase</fullName>
        <ecNumber evidence="5 22">1.11.1.7</ecNumber>
    </recommendedName>
</protein>
<evidence type="ECO:0000313" key="25">
    <source>
        <dbReference type="Proteomes" id="UP000008694"/>
    </source>
</evidence>
<evidence type="ECO:0000256" key="18">
    <source>
        <dbReference type="PIRSR" id="PIRSR600823-2"/>
    </source>
</evidence>
<evidence type="ECO:0000256" key="3">
    <source>
        <dbReference type="ARBA" id="ARBA00004116"/>
    </source>
</evidence>
<keyword evidence="9 19" id="KW-0479">Metal-binding</keyword>
<evidence type="ECO:0000256" key="2">
    <source>
        <dbReference type="ARBA" id="ARBA00002322"/>
    </source>
</evidence>
<dbReference type="InterPro" id="IPR010255">
    <property type="entry name" value="Haem_peroxidase_sf"/>
</dbReference>
<dbReference type="InterPro" id="IPR019794">
    <property type="entry name" value="Peroxidases_AS"/>
</dbReference>
<feature type="chain" id="PRO_5005126955" description="Peroxidase" evidence="22">
    <location>
        <begin position="25"/>
        <end position="327"/>
    </location>
</feature>
<keyword evidence="15" id="KW-0325">Glycoprotein</keyword>
<feature type="disulfide bond" evidence="21">
    <location>
        <begin position="35"/>
        <end position="115"/>
    </location>
</feature>
<dbReference type="EMBL" id="GL348718">
    <property type="protein sequence ID" value="EFH48830.1"/>
    <property type="molecule type" value="Genomic_DNA"/>
</dbReference>
<dbReference type="Gramene" id="scaffold_603524.1">
    <property type="protein sequence ID" value="scaffold_603524.1"/>
    <property type="gene ID" value="scaffold_603524.1"/>
</dbReference>
<evidence type="ECO:0000256" key="11">
    <source>
        <dbReference type="ARBA" id="ARBA00022837"/>
    </source>
</evidence>
<evidence type="ECO:0000256" key="15">
    <source>
        <dbReference type="ARBA" id="ARBA00023180"/>
    </source>
</evidence>
<evidence type="ECO:0000256" key="8">
    <source>
        <dbReference type="ARBA" id="ARBA00022617"/>
    </source>
</evidence>
<dbReference type="GO" id="GO:0046872">
    <property type="term" value="F:metal ion binding"/>
    <property type="evidence" value="ECO:0007669"/>
    <property type="project" value="UniProtKB-UniRule"/>
</dbReference>
<dbReference type="InterPro" id="IPR002016">
    <property type="entry name" value="Haem_peroxidase"/>
</dbReference>
<feature type="disulfide bond" evidence="21">
    <location>
        <begin position="200"/>
        <end position="233"/>
    </location>
</feature>
<keyword evidence="11 19" id="KW-0106">Calcium</keyword>
<dbReference type="PANTHER" id="PTHR31235">
    <property type="entry name" value="PEROXIDASE 25-RELATED"/>
    <property type="match status" value="1"/>
</dbReference>
<feature type="binding site" evidence="19">
    <location>
        <position position="76"/>
    </location>
    <ligand>
        <name>Ca(2+)</name>
        <dbReference type="ChEBI" id="CHEBI:29108"/>
        <label>1</label>
    </ligand>
</feature>
<dbReference type="OrthoDB" id="2113341at2759"/>
<dbReference type="PROSITE" id="PS00435">
    <property type="entry name" value="PEROXIDASE_1"/>
    <property type="match status" value="1"/>
</dbReference>
<dbReference type="eggNOG" id="ENOG502QRTP">
    <property type="taxonomic scope" value="Eukaryota"/>
</dbReference>
<dbReference type="GO" id="GO:0005773">
    <property type="term" value="C:vacuole"/>
    <property type="evidence" value="ECO:0007669"/>
    <property type="project" value="UniProtKB-SubCell"/>
</dbReference>
<comment type="catalytic activity">
    <reaction evidence="1 22">
        <text>2 a phenolic donor + H2O2 = 2 a phenolic radical donor + 2 H2O</text>
        <dbReference type="Rhea" id="RHEA:56136"/>
        <dbReference type="ChEBI" id="CHEBI:15377"/>
        <dbReference type="ChEBI" id="CHEBI:16240"/>
        <dbReference type="ChEBI" id="CHEBI:139520"/>
        <dbReference type="ChEBI" id="CHEBI:139521"/>
        <dbReference type="EC" id="1.11.1.7"/>
    </reaction>
</comment>
<feature type="binding site" evidence="19">
    <location>
        <position position="246"/>
    </location>
    <ligand>
        <name>Ca(2+)</name>
        <dbReference type="ChEBI" id="CHEBI:29108"/>
        <label>2</label>
    </ligand>
</feature>
<evidence type="ECO:0000256" key="17">
    <source>
        <dbReference type="PIRSR" id="PIRSR600823-1"/>
    </source>
</evidence>
<dbReference type="GO" id="GO:0020037">
    <property type="term" value="F:heme binding"/>
    <property type="evidence" value="ECO:0007669"/>
    <property type="project" value="UniProtKB-UniRule"/>
</dbReference>
<sequence>MAKFGLALVMMILVIQGFVRFSEAQLKMGFYDQTCPYAEKIVQDVVNQHIHNAPSLAAGLIRMHFHDCFVRGCDGSILINATSSNQQVEKLAPPNLTVRGFDFIDKVKSALESKCPGIVSCADIITLATRDSIVAIGGPTWNVPTGRRDGRISNFAEARNNIPPPFGNFTTLITLFGNQGLDVKDLVLLSGAHTIGVSHCSSFSNRLFNFTGVGDQDPSMDSEYVDNLKSRRCLALADNTTTVEMDPGSRNTFDLSYYRLVLKRRGLFESDAALTMNPAALAQVKRFSGGSEQEFFAEFSKSMEKMGRIGVKTGSDGEIRRTCAFVN</sequence>
<evidence type="ECO:0000256" key="16">
    <source>
        <dbReference type="ARBA" id="ARBA00023324"/>
    </source>
</evidence>
<comment type="similarity">
    <text evidence="4">Belongs to the peroxidase family. Ascorbate peroxidase subfamily.</text>
</comment>